<gene>
    <name evidence="2" type="ORF">L373_02021</name>
</gene>
<keyword evidence="1" id="KW-1133">Transmembrane helix</keyword>
<comment type="caution">
    <text evidence="2">The sequence shown here is derived from an EMBL/GenBank/DDBJ whole genome shotgun (WGS) entry which is preliminary data.</text>
</comment>
<dbReference type="Proteomes" id="UP000020202">
    <property type="component" value="Unassembled WGS sequence"/>
</dbReference>
<name>A0A7H5A920_9ENTR</name>
<feature type="transmembrane region" description="Helical" evidence="1">
    <location>
        <begin position="12"/>
        <end position="29"/>
    </location>
</feature>
<evidence type="ECO:0000256" key="1">
    <source>
        <dbReference type="SAM" id="Phobius"/>
    </source>
</evidence>
<dbReference type="RefSeq" id="WP_004853137.1">
    <property type="nucleotide sequence ID" value="NZ_CABGLF010000005.1"/>
</dbReference>
<dbReference type="EMBL" id="JCNZ01000008">
    <property type="protein sequence ID" value="EWF89526.1"/>
    <property type="molecule type" value="Genomic_DNA"/>
</dbReference>
<sequence>MTTWVEVVDTAVKIGFGGIITLAGTFIISKMNHKHEFDKDKSRRYYDSLESVSTQIEDMTHISLRYWALITEWVRNNKQKGLELTEERQEELKKTKLDLFDNFKNLTVAESKLLLLGLTDTSVALRDYGDYLKLMRRNYYDGKTDINESDLENVRTTLLYKREVLFDFLSRDYKKGM</sequence>
<evidence type="ECO:0000313" key="2">
    <source>
        <dbReference type="EMBL" id="EWF89526.1"/>
    </source>
</evidence>
<dbReference type="AlphaFoldDB" id="A0A7H5A920"/>
<keyword evidence="1" id="KW-0472">Membrane</keyword>
<proteinExistence type="predicted"/>
<evidence type="ECO:0000313" key="3">
    <source>
        <dbReference type="Proteomes" id="UP000020202"/>
    </source>
</evidence>
<organism evidence="2 3">
    <name type="scientific">Klebsiella michiganensis</name>
    <dbReference type="NCBI Taxonomy" id="1134687"/>
    <lineage>
        <taxon>Bacteria</taxon>
        <taxon>Pseudomonadati</taxon>
        <taxon>Pseudomonadota</taxon>
        <taxon>Gammaproteobacteria</taxon>
        <taxon>Enterobacterales</taxon>
        <taxon>Enterobacteriaceae</taxon>
        <taxon>Klebsiella/Raoultella group</taxon>
        <taxon>Klebsiella</taxon>
    </lineage>
</organism>
<reference evidence="2 3" key="1">
    <citation type="submission" date="2014-01" db="EMBL/GenBank/DDBJ databases">
        <title>The Genome Sequence of Klebsiella oxytoca MGH 27.</title>
        <authorList>
            <consortium name="The Broad Institute Genomics Platform"/>
            <consortium name="The Broad Institute Genome Sequencing Center for Infectious Disease"/>
            <person name="Murphy C."/>
            <person name="Cosimi L."/>
            <person name="Cerqueira G."/>
            <person name="Feldgarden M."/>
            <person name="Earl A."/>
            <person name="Hung D."/>
            <person name="Onderdonk A.B."/>
            <person name="Ferraro M.J."/>
            <person name="Hooper D."/>
            <person name="Dekker J."/>
            <person name="O'Brien T."/>
            <person name="Huang S."/>
            <person name="Quan V."/>
            <person name="Ernst C."/>
            <person name="Delaney M."/>
            <person name="DuBois A."/>
            <person name="Kim D.S."/>
            <person name="Young S.K."/>
            <person name="Zeng Q."/>
            <person name="Gargeya S."/>
            <person name="Fitzgerald M."/>
            <person name="Abouelleil A."/>
            <person name="Alvarado L."/>
            <person name="Berlin A.M."/>
            <person name="Chapman S.B."/>
            <person name="Gainer-Dewar J."/>
            <person name="Goldberg J."/>
            <person name="Gnerre S."/>
            <person name="Griggs A."/>
            <person name="Gujja S."/>
            <person name="Hansen M."/>
            <person name="Howarth C."/>
            <person name="Imamovic A."/>
            <person name="Ireland A."/>
            <person name="Larimer J."/>
            <person name="McCowan C."/>
            <person name="Murphy C."/>
            <person name="Pearson M."/>
            <person name="Poon T.W."/>
            <person name="Priest M."/>
            <person name="Roberts A."/>
            <person name="Saif S."/>
            <person name="Shea T."/>
            <person name="Sykes S."/>
            <person name="Wortman J."/>
            <person name="Nusbaum C."/>
            <person name="Birren B."/>
        </authorList>
    </citation>
    <scope>NUCLEOTIDE SEQUENCE [LARGE SCALE GENOMIC DNA]</scope>
    <source>
        <strain evidence="2 3">MGH 27</strain>
    </source>
</reference>
<keyword evidence="1" id="KW-0812">Transmembrane</keyword>
<accession>A0A7H5A920</accession>
<protein>
    <submittedName>
        <fullName evidence="2">Uncharacterized protein</fullName>
    </submittedName>
</protein>